<evidence type="ECO:0000256" key="8">
    <source>
        <dbReference type="ARBA" id="ARBA00022801"/>
    </source>
</evidence>
<comment type="similarity">
    <text evidence="4">Belongs to the peptidase M29 family.</text>
</comment>
<gene>
    <name evidence="10" type="ORF">DPF_1491</name>
</gene>
<dbReference type="Proteomes" id="UP000095200">
    <property type="component" value="Unassembled WGS sequence"/>
</dbReference>
<comment type="caution">
    <text evidence="10">The sequence shown here is derived from an EMBL/GenBank/DDBJ whole genome shotgun (WGS) entry which is preliminary data.</text>
</comment>
<name>A0A194AHT0_9BACT</name>
<dbReference type="OrthoDB" id="9803993at2"/>
<dbReference type="GO" id="GO:0046872">
    <property type="term" value="F:metal ion binding"/>
    <property type="evidence" value="ECO:0007669"/>
    <property type="project" value="UniProtKB-KW"/>
</dbReference>
<evidence type="ECO:0000256" key="7">
    <source>
        <dbReference type="ARBA" id="ARBA00022723"/>
    </source>
</evidence>
<keyword evidence="6" id="KW-0645">Protease</keyword>
<dbReference type="PANTHER" id="PTHR34448">
    <property type="entry name" value="AMINOPEPTIDASE"/>
    <property type="match status" value="1"/>
</dbReference>
<evidence type="ECO:0000256" key="2">
    <source>
        <dbReference type="ARBA" id="ARBA00001946"/>
    </source>
</evidence>
<dbReference type="STRING" id="1592317.DPF_1491"/>
<keyword evidence="5" id="KW-0031">Aminopeptidase</keyword>
<dbReference type="RefSeq" id="WP_069858837.1">
    <property type="nucleotide sequence ID" value="NZ_BDFE01000015.1"/>
</dbReference>
<keyword evidence="7" id="KW-0479">Metal-binding</keyword>
<dbReference type="Pfam" id="PF02073">
    <property type="entry name" value="Peptidase_M29"/>
    <property type="match status" value="1"/>
</dbReference>
<comment type="cofactor">
    <cofactor evidence="3">
        <name>Zn(2+)</name>
        <dbReference type="ChEBI" id="CHEBI:29105"/>
    </cofactor>
</comment>
<evidence type="ECO:0000256" key="9">
    <source>
        <dbReference type="ARBA" id="ARBA00023049"/>
    </source>
</evidence>
<protein>
    <submittedName>
        <fullName evidence="10">Peptidase M29</fullName>
    </submittedName>
</protein>
<keyword evidence="8" id="KW-0378">Hydrolase</keyword>
<evidence type="ECO:0000256" key="5">
    <source>
        <dbReference type="ARBA" id="ARBA00022438"/>
    </source>
</evidence>
<dbReference type="GO" id="GO:0004177">
    <property type="term" value="F:aminopeptidase activity"/>
    <property type="evidence" value="ECO:0007669"/>
    <property type="project" value="UniProtKB-KW"/>
</dbReference>
<comment type="cofactor">
    <cofactor evidence="2">
        <name>Mg(2+)</name>
        <dbReference type="ChEBI" id="CHEBI:18420"/>
    </cofactor>
</comment>
<organism evidence="10 11">
    <name type="scientific">Desulfoplanes formicivorans</name>
    <dbReference type="NCBI Taxonomy" id="1592317"/>
    <lineage>
        <taxon>Bacteria</taxon>
        <taxon>Pseudomonadati</taxon>
        <taxon>Thermodesulfobacteriota</taxon>
        <taxon>Desulfovibrionia</taxon>
        <taxon>Desulfovibrionales</taxon>
        <taxon>Desulfoplanaceae</taxon>
        <taxon>Desulfoplanes</taxon>
    </lineage>
</organism>
<proteinExistence type="inferred from homology"/>
<reference evidence="11" key="1">
    <citation type="submission" date="2016-06" db="EMBL/GenBank/DDBJ databases">
        <title>Draft genome sequence of Desulfoplanes formicivorans strain Pf12B.</title>
        <authorList>
            <person name="Watanabe M."/>
            <person name="Kojima H."/>
            <person name="Fukui M."/>
        </authorList>
    </citation>
    <scope>NUCLEOTIDE SEQUENCE [LARGE SCALE GENOMIC DNA]</scope>
    <source>
        <strain evidence="11">Pf12B</strain>
    </source>
</reference>
<evidence type="ECO:0000313" key="10">
    <source>
        <dbReference type="EMBL" id="GAU08775.1"/>
    </source>
</evidence>
<dbReference type="PANTHER" id="PTHR34448:SF1">
    <property type="entry name" value="BLL6088 PROTEIN"/>
    <property type="match status" value="1"/>
</dbReference>
<dbReference type="EMBL" id="BDFE01000015">
    <property type="protein sequence ID" value="GAU08775.1"/>
    <property type="molecule type" value="Genomic_DNA"/>
</dbReference>
<evidence type="ECO:0000256" key="4">
    <source>
        <dbReference type="ARBA" id="ARBA00008236"/>
    </source>
</evidence>
<dbReference type="SUPFAM" id="SSF144052">
    <property type="entry name" value="Thermophilic metalloprotease-like"/>
    <property type="match status" value="1"/>
</dbReference>
<keyword evidence="11" id="KW-1185">Reference proteome</keyword>
<dbReference type="AlphaFoldDB" id="A0A194AHT0"/>
<dbReference type="InterPro" id="IPR000787">
    <property type="entry name" value="Peptidase_M29"/>
</dbReference>
<dbReference type="Gene3D" id="3.40.1830.10">
    <property type="entry name" value="Thermophilic metalloprotease (M29)"/>
    <property type="match status" value="1"/>
</dbReference>
<evidence type="ECO:0000256" key="3">
    <source>
        <dbReference type="ARBA" id="ARBA00001947"/>
    </source>
</evidence>
<sequence length="402" mass="45058">MFTNDQLRKYAQVLTWGLTKARMGAYAQGDVILVRSDISGLPLTRYVIEEVLAMGCHPVVRVNADPGCEQSFFANAEDFQLTFKTPGDRELYESLNGLISIISPASLTHLKDIDPGKIARSAVTRKYLRDILDEREARGAFGWTLCLMPTPALAEHAGLDARTYADQIVKAVYLDDARPVDQWESIFTKAEKVKQWLNSMDVEYYHVLSRHVDLRVTPGKDRQWIGVSGHNIPSFELFLSPDWRGTNGIYYADQPSFRSGNLVKGVQLEFKDGEVVGISAEQGEDFVRNQLHMDEGARRLGEFSLTDIRFSRIDHFMANTLFDENFGGEHGNCHVAVGASYADTYAGDVAKLDKRLKQDLGFNDSALHWDLVNTEDKKVIAHLGDGSEVLVYAEGRFQLEGV</sequence>
<dbReference type="InterPro" id="IPR035097">
    <property type="entry name" value="M29_N-terminal"/>
</dbReference>
<evidence type="ECO:0000256" key="6">
    <source>
        <dbReference type="ARBA" id="ARBA00022670"/>
    </source>
</evidence>
<dbReference type="GO" id="GO:0006508">
    <property type="term" value="P:proteolysis"/>
    <property type="evidence" value="ECO:0007669"/>
    <property type="project" value="UniProtKB-KW"/>
</dbReference>
<dbReference type="InterPro" id="IPR052170">
    <property type="entry name" value="M29_Exopeptidase"/>
</dbReference>
<keyword evidence="9" id="KW-0482">Metalloprotease</keyword>
<evidence type="ECO:0000256" key="1">
    <source>
        <dbReference type="ARBA" id="ARBA00001941"/>
    </source>
</evidence>
<comment type="cofactor">
    <cofactor evidence="1">
        <name>Co(2+)</name>
        <dbReference type="ChEBI" id="CHEBI:48828"/>
    </cofactor>
</comment>
<dbReference type="GO" id="GO:0008237">
    <property type="term" value="F:metallopeptidase activity"/>
    <property type="evidence" value="ECO:0007669"/>
    <property type="project" value="UniProtKB-KW"/>
</dbReference>
<evidence type="ECO:0000313" key="11">
    <source>
        <dbReference type="Proteomes" id="UP000095200"/>
    </source>
</evidence>
<accession>A0A194AHT0</accession>